<proteinExistence type="predicted"/>
<evidence type="ECO:0000256" key="1">
    <source>
        <dbReference type="SAM" id="MobiDB-lite"/>
    </source>
</evidence>
<accession>A0A8J6HS21</accession>
<gene>
    <name evidence="2" type="ORF">GEV33_003583</name>
</gene>
<comment type="caution">
    <text evidence="2">The sequence shown here is derived from an EMBL/GenBank/DDBJ whole genome shotgun (WGS) entry which is preliminary data.</text>
</comment>
<reference evidence="2" key="2">
    <citation type="submission" date="2021-08" db="EMBL/GenBank/DDBJ databases">
        <authorList>
            <person name="Eriksson T."/>
        </authorList>
    </citation>
    <scope>NUCLEOTIDE SEQUENCE</scope>
    <source>
        <strain evidence="2">Stoneville</strain>
        <tissue evidence="2">Whole head</tissue>
    </source>
</reference>
<dbReference type="EMBL" id="JABDTM020015246">
    <property type="protein sequence ID" value="KAH0819208.1"/>
    <property type="molecule type" value="Genomic_DNA"/>
</dbReference>
<feature type="compositionally biased region" description="Basic and acidic residues" evidence="1">
    <location>
        <begin position="192"/>
        <end position="214"/>
    </location>
</feature>
<organism evidence="2 3">
    <name type="scientific">Tenebrio molitor</name>
    <name type="common">Yellow mealworm beetle</name>
    <dbReference type="NCBI Taxonomy" id="7067"/>
    <lineage>
        <taxon>Eukaryota</taxon>
        <taxon>Metazoa</taxon>
        <taxon>Ecdysozoa</taxon>
        <taxon>Arthropoda</taxon>
        <taxon>Hexapoda</taxon>
        <taxon>Insecta</taxon>
        <taxon>Pterygota</taxon>
        <taxon>Neoptera</taxon>
        <taxon>Endopterygota</taxon>
        <taxon>Coleoptera</taxon>
        <taxon>Polyphaga</taxon>
        <taxon>Cucujiformia</taxon>
        <taxon>Tenebrionidae</taxon>
        <taxon>Tenebrio</taxon>
    </lineage>
</organism>
<dbReference type="PANTHER" id="PTHR46129:SF2">
    <property type="entry name" value="SYNAPTOTAGMIN 14, ISOFORM D"/>
    <property type="match status" value="1"/>
</dbReference>
<dbReference type="AlphaFoldDB" id="A0A8J6HS21"/>
<name>A0A8J6HS21_TENMO</name>
<dbReference type="PANTHER" id="PTHR46129">
    <property type="entry name" value="SYNAPTOTAGMIN 14, ISOFORM D"/>
    <property type="match status" value="1"/>
</dbReference>
<sequence>MCKKSKVKTYSFDGGDSSSESEMGGSSKFRQGALPPSGTTGPYYPPRQIHDLISLVEKGRVGVSSNSSCCSSTTSSVGEKHGVPATRVTAQINDNNHGRIPTDLRETKIDNQGIDYQKTEMSSTIVQTDINSNRDCIVVMNTDNEERNELMCCIRSEPETQLVNKCGQLEIALLYDAPMRKMTVHVLQARDIPSRDRGQPTHTQVRGDKGNHHP</sequence>
<feature type="compositionally biased region" description="Low complexity" evidence="1">
    <location>
        <begin position="11"/>
        <end position="27"/>
    </location>
</feature>
<evidence type="ECO:0000313" key="3">
    <source>
        <dbReference type="Proteomes" id="UP000719412"/>
    </source>
</evidence>
<dbReference type="InterPro" id="IPR043541">
    <property type="entry name" value="SYT14/14L/16"/>
</dbReference>
<reference evidence="2" key="1">
    <citation type="journal article" date="2020" name="J Insects Food Feed">
        <title>The yellow mealworm (Tenebrio molitor) genome: a resource for the emerging insects as food and feed industry.</title>
        <authorList>
            <person name="Eriksson T."/>
            <person name="Andere A."/>
            <person name="Kelstrup H."/>
            <person name="Emery V."/>
            <person name="Picard C."/>
        </authorList>
    </citation>
    <scope>NUCLEOTIDE SEQUENCE</scope>
    <source>
        <strain evidence="2">Stoneville</strain>
        <tissue evidence="2">Whole head</tissue>
    </source>
</reference>
<feature type="region of interest" description="Disordered" evidence="1">
    <location>
        <begin position="1"/>
        <end position="46"/>
    </location>
</feature>
<dbReference type="SUPFAM" id="SSF49562">
    <property type="entry name" value="C2 domain (Calcium/lipid-binding domain, CaLB)"/>
    <property type="match status" value="1"/>
</dbReference>
<dbReference type="Proteomes" id="UP000719412">
    <property type="component" value="Unassembled WGS sequence"/>
</dbReference>
<keyword evidence="3" id="KW-1185">Reference proteome</keyword>
<protein>
    <submittedName>
        <fullName evidence="2">Uncharacterized protein</fullName>
    </submittedName>
</protein>
<evidence type="ECO:0000313" key="2">
    <source>
        <dbReference type="EMBL" id="KAH0819208.1"/>
    </source>
</evidence>
<dbReference type="GO" id="GO:0005543">
    <property type="term" value="F:phospholipid binding"/>
    <property type="evidence" value="ECO:0007669"/>
    <property type="project" value="TreeGrafter"/>
</dbReference>
<feature type="region of interest" description="Disordered" evidence="1">
    <location>
        <begin position="189"/>
        <end position="214"/>
    </location>
</feature>
<dbReference type="InterPro" id="IPR035892">
    <property type="entry name" value="C2_domain_sf"/>
</dbReference>